<organism evidence="3 4">
    <name type="scientific">Kineosporia babensis</name>
    <dbReference type="NCBI Taxonomy" id="499548"/>
    <lineage>
        <taxon>Bacteria</taxon>
        <taxon>Bacillati</taxon>
        <taxon>Actinomycetota</taxon>
        <taxon>Actinomycetes</taxon>
        <taxon>Kineosporiales</taxon>
        <taxon>Kineosporiaceae</taxon>
        <taxon>Kineosporia</taxon>
    </lineage>
</organism>
<keyword evidence="4" id="KW-1185">Reference proteome</keyword>
<dbReference type="AlphaFoldDB" id="A0A9X1SX45"/>
<sequence>MNVHEWIVKDHVEGRPDVERMYQKVTQEVDVRLADEEMLLETLYVSVDPYLQGIALDTPPGQVMGADSIMRVLEAGPRAAHRPGDVVQGFGGWRTHVISTGAAAPWQTGTFPMVFPAYRRLDPADYDDVLPLSSALGVLGGSGMTAWGVVNRILTLGPGHTMLISGASGCVGTLAGQLASRAGARVIGTTSSPAKLSYLKGLGFDEVLLHHQDDDPAEVARTLAEAAPQGIDRYLDHLGGSITDAAFSMLNVGSEVAVCWQWASQVGQEHTGPRLLPYIMFPRATVRGVFSMEWFTDENWHALRQEVGGLVRQGLISYDQSLHHGFDNIPAAYQSLFQDRAGNRGKVLVQL</sequence>
<dbReference type="GO" id="GO:0016628">
    <property type="term" value="F:oxidoreductase activity, acting on the CH-CH group of donors, NAD or NADP as acceptor"/>
    <property type="evidence" value="ECO:0007669"/>
    <property type="project" value="InterPro"/>
</dbReference>
<comment type="caution">
    <text evidence="3">The sequence shown here is derived from an EMBL/GenBank/DDBJ whole genome shotgun (WGS) entry which is preliminary data.</text>
</comment>
<dbReference type="EMBL" id="JAJOMB010000025">
    <property type="protein sequence ID" value="MCD5315837.1"/>
    <property type="molecule type" value="Genomic_DNA"/>
</dbReference>
<dbReference type="PANTHER" id="PTHR43205">
    <property type="entry name" value="PROSTAGLANDIN REDUCTASE"/>
    <property type="match status" value="1"/>
</dbReference>
<dbReference type="RefSeq" id="WP_231448658.1">
    <property type="nucleotide sequence ID" value="NZ_JAJOMB010000025.1"/>
</dbReference>
<dbReference type="InterPro" id="IPR020843">
    <property type="entry name" value="ER"/>
</dbReference>
<reference evidence="3" key="1">
    <citation type="submission" date="2021-11" db="EMBL/GenBank/DDBJ databases">
        <title>Streptomyces corallinus and Kineosporia corallina sp. nov., two new coral-derived marine actinobacteria.</title>
        <authorList>
            <person name="Buangrab K."/>
            <person name="Sutthacheep M."/>
            <person name="Yeemin T."/>
            <person name="Harunari E."/>
            <person name="Igarashi Y."/>
            <person name="Sripreechasak P."/>
            <person name="Kanchanasin P."/>
            <person name="Tanasupawat S."/>
            <person name="Phongsopitanun W."/>
        </authorList>
    </citation>
    <scope>NUCLEOTIDE SEQUENCE</scope>
    <source>
        <strain evidence="3">JCM 31032</strain>
    </source>
</reference>
<protein>
    <submittedName>
        <fullName evidence="3">NADP-dependent oxidoreductase</fullName>
    </submittedName>
</protein>
<dbReference type="InterPro" id="IPR041694">
    <property type="entry name" value="ADH_N_2"/>
</dbReference>
<keyword evidence="1" id="KW-0560">Oxidoreductase</keyword>
<dbReference type="Gene3D" id="3.90.180.10">
    <property type="entry name" value="Medium-chain alcohol dehydrogenases, catalytic domain"/>
    <property type="match status" value="1"/>
</dbReference>
<dbReference type="Pfam" id="PF16884">
    <property type="entry name" value="ADH_N_2"/>
    <property type="match status" value="1"/>
</dbReference>
<gene>
    <name evidence="3" type="ORF">LR394_33585</name>
</gene>
<proteinExistence type="predicted"/>
<dbReference type="PANTHER" id="PTHR43205:SF7">
    <property type="entry name" value="PROSTAGLANDIN REDUCTASE 1"/>
    <property type="match status" value="1"/>
</dbReference>
<name>A0A9X1SX45_9ACTN</name>
<evidence type="ECO:0000313" key="3">
    <source>
        <dbReference type="EMBL" id="MCD5315837.1"/>
    </source>
</evidence>
<feature type="domain" description="Enoyl reductase (ER)" evidence="2">
    <location>
        <begin position="14"/>
        <end position="349"/>
    </location>
</feature>
<dbReference type="Gene3D" id="3.40.50.720">
    <property type="entry name" value="NAD(P)-binding Rossmann-like Domain"/>
    <property type="match status" value="1"/>
</dbReference>
<evidence type="ECO:0000259" key="2">
    <source>
        <dbReference type="SMART" id="SM00829"/>
    </source>
</evidence>
<evidence type="ECO:0000313" key="4">
    <source>
        <dbReference type="Proteomes" id="UP001138997"/>
    </source>
</evidence>
<dbReference type="Proteomes" id="UP001138997">
    <property type="component" value="Unassembled WGS sequence"/>
</dbReference>
<dbReference type="InterPro" id="IPR013149">
    <property type="entry name" value="ADH-like_C"/>
</dbReference>
<dbReference type="SUPFAM" id="SSF51735">
    <property type="entry name" value="NAD(P)-binding Rossmann-fold domains"/>
    <property type="match status" value="1"/>
</dbReference>
<accession>A0A9X1SX45</accession>
<dbReference type="SMART" id="SM00829">
    <property type="entry name" value="PKS_ER"/>
    <property type="match status" value="1"/>
</dbReference>
<dbReference type="InterPro" id="IPR036291">
    <property type="entry name" value="NAD(P)-bd_dom_sf"/>
</dbReference>
<evidence type="ECO:0000256" key="1">
    <source>
        <dbReference type="ARBA" id="ARBA00023002"/>
    </source>
</evidence>
<dbReference type="InterPro" id="IPR045010">
    <property type="entry name" value="MDR_fam"/>
</dbReference>
<dbReference type="InterPro" id="IPR011032">
    <property type="entry name" value="GroES-like_sf"/>
</dbReference>
<dbReference type="SUPFAM" id="SSF50129">
    <property type="entry name" value="GroES-like"/>
    <property type="match status" value="1"/>
</dbReference>
<dbReference type="CDD" id="cd05288">
    <property type="entry name" value="PGDH"/>
    <property type="match status" value="1"/>
</dbReference>
<dbReference type="Pfam" id="PF00107">
    <property type="entry name" value="ADH_zinc_N"/>
    <property type="match status" value="1"/>
</dbReference>